<dbReference type="SUPFAM" id="SSF53187">
    <property type="entry name" value="Zn-dependent exopeptidases"/>
    <property type="match status" value="1"/>
</dbReference>
<dbReference type="PROSITE" id="PS00758">
    <property type="entry name" value="ARGE_DAPE_CPG2_1"/>
    <property type="match status" value="1"/>
</dbReference>
<proteinExistence type="inferred from homology"/>
<dbReference type="PANTHER" id="PTHR45962">
    <property type="entry name" value="N-FATTY-ACYL-AMINO ACID SYNTHASE/HYDROLASE PM20D1"/>
    <property type="match status" value="1"/>
</dbReference>
<organism evidence="8 9">
    <name type="scientific">Sphingomonas natans</name>
    <dbReference type="NCBI Taxonomy" id="3063330"/>
    <lineage>
        <taxon>Bacteria</taxon>
        <taxon>Pseudomonadati</taxon>
        <taxon>Pseudomonadota</taxon>
        <taxon>Alphaproteobacteria</taxon>
        <taxon>Sphingomonadales</taxon>
        <taxon>Sphingomonadaceae</taxon>
        <taxon>Sphingomonas</taxon>
    </lineage>
</organism>
<dbReference type="InterPro" id="IPR047177">
    <property type="entry name" value="Pept_M20A"/>
</dbReference>
<sequence>MKRIALLLLAPFLATSAIAQPADPWVARGRAMLEHAINIPTVAGREKVPELANYLAGEFRKAGWAEADIHVIPYVGEGDNKTAALIMRWPAAGAPKGKPILLMGHMDVVEAKREDWTVDPFVFAEKDGYYYGRGTADIKGPTVAMLTALLKLKSQGFKPQRDLVVLLTGDEETAEVGAKLAATEWRKWTDAEYGLNADAGGGSFTADGRPLGFGLQTAEKTFADYTLTVRNKGGHSSRPRPDNAIYQLAHALDRIEAYRFEPALNETTRAYYQVRQQDEKGALGNAMRAWLKDPKDGKAADAIEADPLEVGSTRTRCVATLLSGGHADNALPQLATANINCRILPGVSPDAIRTELEAAIKDPGVVVTRRDDNATTAASPLRPDVVAAFTDAVHARFPASKIVPQMSAGATDGAKFRAVGIPIYGVDGAWIISPDDERAHGRDERLPVKAFADDIAHWDGMLSRLAAQ</sequence>
<dbReference type="Gene3D" id="3.30.70.360">
    <property type="match status" value="1"/>
</dbReference>
<dbReference type="PROSITE" id="PS00759">
    <property type="entry name" value="ARGE_DAPE_CPG2_2"/>
    <property type="match status" value="1"/>
</dbReference>
<evidence type="ECO:0000256" key="4">
    <source>
        <dbReference type="ARBA" id="ARBA00022801"/>
    </source>
</evidence>
<dbReference type="InterPro" id="IPR011650">
    <property type="entry name" value="Peptidase_M20_dimer"/>
</dbReference>
<evidence type="ECO:0000256" key="3">
    <source>
        <dbReference type="ARBA" id="ARBA00022723"/>
    </source>
</evidence>
<comment type="similarity">
    <text evidence="1">Belongs to the peptidase M20A family.</text>
</comment>
<dbReference type="Gene3D" id="3.40.630.10">
    <property type="entry name" value="Zn peptidases"/>
    <property type="match status" value="1"/>
</dbReference>
<feature type="signal peptide" evidence="6">
    <location>
        <begin position="1"/>
        <end position="19"/>
    </location>
</feature>
<dbReference type="Gene3D" id="1.10.150.900">
    <property type="match status" value="1"/>
</dbReference>
<dbReference type="NCBIfam" id="NF006596">
    <property type="entry name" value="PRK09133.1"/>
    <property type="match status" value="1"/>
</dbReference>
<evidence type="ECO:0000313" key="8">
    <source>
        <dbReference type="EMBL" id="MDO6416926.1"/>
    </source>
</evidence>
<dbReference type="InterPro" id="IPR002933">
    <property type="entry name" value="Peptidase_M20"/>
</dbReference>
<name>A0ABT8YEX5_9SPHN</name>
<evidence type="ECO:0000256" key="1">
    <source>
        <dbReference type="ARBA" id="ARBA00006247"/>
    </source>
</evidence>
<dbReference type="InterPro" id="IPR001261">
    <property type="entry name" value="ArgE/DapE_CS"/>
</dbReference>
<dbReference type="SUPFAM" id="SSF55031">
    <property type="entry name" value="Bacterial exopeptidase dimerisation domain"/>
    <property type="match status" value="1"/>
</dbReference>
<dbReference type="PANTHER" id="PTHR45962:SF1">
    <property type="entry name" value="N-FATTY-ACYL-AMINO ACID SYNTHASE_HYDROLASE PM20D1"/>
    <property type="match status" value="1"/>
</dbReference>
<evidence type="ECO:0000259" key="7">
    <source>
        <dbReference type="Pfam" id="PF07687"/>
    </source>
</evidence>
<dbReference type="EMBL" id="JAUOTP010000013">
    <property type="protein sequence ID" value="MDO6416926.1"/>
    <property type="molecule type" value="Genomic_DNA"/>
</dbReference>
<evidence type="ECO:0000256" key="2">
    <source>
        <dbReference type="ARBA" id="ARBA00022670"/>
    </source>
</evidence>
<dbReference type="InterPro" id="IPR036264">
    <property type="entry name" value="Bact_exopeptidase_dim_dom"/>
</dbReference>
<keyword evidence="6" id="KW-0732">Signal</keyword>
<keyword evidence="3" id="KW-0479">Metal-binding</keyword>
<evidence type="ECO:0000256" key="5">
    <source>
        <dbReference type="ARBA" id="ARBA00022833"/>
    </source>
</evidence>
<dbReference type="Pfam" id="PF07687">
    <property type="entry name" value="M20_dimer"/>
    <property type="match status" value="1"/>
</dbReference>
<comment type="caution">
    <text evidence="8">The sequence shown here is derived from an EMBL/GenBank/DDBJ whole genome shotgun (WGS) entry which is preliminary data.</text>
</comment>
<keyword evidence="9" id="KW-1185">Reference proteome</keyword>
<keyword evidence="2" id="KW-0645">Protease</keyword>
<feature type="chain" id="PRO_5046705985" evidence="6">
    <location>
        <begin position="20"/>
        <end position="468"/>
    </location>
</feature>
<accession>A0ABT8YEX5</accession>
<keyword evidence="4" id="KW-0378">Hydrolase</keyword>
<evidence type="ECO:0000313" key="9">
    <source>
        <dbReference type="Proteomes" id="UP001169764"/>
    </source>
</evidence>
<dbReference type="Proteomes" id="UP001169764">
    <property type="component" value="Unassembled WGS sequence"/>
</dbReference>
<feature type="domain" description="Peptidase M20 dimerisation" evidence="7">
    <location>
        <begin position="218"/>
        <end position="364"/>
    </location>
</feature>
<gene>
    <name evidence="8" type="ORF">Q4F19_21255</name>
</gene>
<evidence type="ECO:0000256" key="6">
    <source>
        <dbReference type="SAM" id="SignalP"/>
    </source>
</evidence>
<dbReference type="Pfam" id="PF01546">
    <property type="entry name" value="Peptidase_M20"/>
    <property type="match status" value="1"/>
</dbReference>
<dbReference type="RefSeq" id="WP_303546879.1">
    <property type="nucleotide sequence ID" value="NZ_JAUOTP010000013.1"/>
</dbReference>
<keyword evidence="5" id="KW-0862">Zinc</keyword>
<reference evidence="8" key="1">
    <citation type="submission" date="2023-07" db="EMBL/GenBank/DDBJ databases">
        <authorList>
            <person name="Kim M."/>
        </authorList>
    </citation>
    <scope>NUCLEOTIDE SEQUENCE</scope>
    <source>
        <strain evidence="8">BIUV-7</strain>
    </source>
</reference>
<protein>
    <submittedName>
        <fullName evidence="8">M20/M25/M40 family metallo-hydrolase</fullName>
    </submittedName>
</protein>